<dbReference type="OrthoDB" id="5288421at2"/>
<proteinExistence type="inferred from homology"/>
<evidence type="ECO:0000259" key="2">
    <source>
        <dbReference type="Pfam" id="PF07171"/>
    </source>
</evidence>
<sequence>MATHQQRPRVAVAGLFHETNTYATECTGPTPLAAFRQYHGDEIERVSRNSNDAVGGFIEGASECGASLVYTYLAVATPSSTIEAGAYAQMKQNILDGIRAALPIDGVLLALHGAGVVEGVDDLEGDLLGAVRALVGVEVPIAAVYDLHGNMTDEMRESCDLTLPCRLYPHTDLRARGAEAAELLLRMVRGDLRPVTRMRRLPMLPYLIGTQSGSVAAKVNAYCAELAKRDGVIDCSWFHGFPYADIAWPCPVVVCMTDGDDVLAQRCADDAATWIWNHRDAFVPSIVSPAEGIARALGEEGGPVVVNERSDNPGGGTPGDATHLLRALLEANPPPNTCCFASINDKGVVEQAVRAGVGATIPVSLGGKLGRFQGTPIEAYAYVKAITDGRFVNRPGSMLEGMHFDLGKMCRLEISGVDVIVASSAQQVFDPEPFLLHGIDVATRKVVVLKGANHFRAGFGQLAADIISVDAEGLSTTEITSFPRQHLAQPLWPLTNDPRFETETVRA</sequence>
<comment type="function">
    <text evidence="1">Involved in peptidolytic degradation of cyclic heptapeptide hepatotoxin microcystin (MC).</text>
</comment>
<comment type="cofactor">
    <cofactor evidence="1">
        <name>Zn(2+)</name>
        <dbReference type="ChEBI" id="CHEBI:29105"/>
    </cofactor>
    <text evidence="1">Binds 1 zinc ion per subunit.</text>
</comment>
<dbReference type="InterPro" id="IPR009197">
    <property type="entry name" value="MlrC"/>
</dbReference>
<dbReference type="InterPro" id="IPR010799">
    <property type="entry name" value="MlrC_C"/>
</dbReference>
<dbReference type="AlphaFoldDB" id="A0A4Q2A757"/>
<dbReference type="Proteomes" id="UP000289650">
    <property type="component" value="Unassembled WGS sequence"/>
</dbReference>
<dbReference type="InterPro" id="IPR015995">
    <property type="entry name" value="MlrC_N"/>
</dbReference>
<dbReference type="Pfam" id="PF07364">
    <property type="entry name" value="DUF1485"/>
    <property type="match status" value="1"/>
</dbReference>
<evidence type="ECO:0000259" key="3">
    <source>
        <dbReference type="Pfam" id="PF07364"/>
    </source>
</evidence>
<feature type="domain" description="Microcystin LR degradation protein MlrC N-terminal" evidence="3">
    <location>
        <begin position="9"/>
        <end position="297"/>
    </location>
</feature>
<keyword evidence="1" id="KW-0479">Metal-binding</keyword>
<dbReference type="GO" id="GO:0046872">
    <property type="term" value="F:metal ion binding"/>
    <property type="evidence" value="ECO:0007669"/>
    <property type="project" value="UniProtKB-KW"/>
</dbReference>
<dbReference type="PIRSF" id="PIRSF012702">
    <property type="entry name" value="UCP012702"/>
    <property type="match status" value="1"/>
</dbReference>
<evidence type="ECO:0000256" key="1">
    <source>
        <dbReference type="PIRNR" id="PIRNR012702"/>
    </source>
</evidence>
<reference evidence="4 5" key="1">
    <citation type="submission" date="2018-08" db="EMBL/GenBank/DDBJ databases">
        <title>Mountain-cultivated ginseng endophyte, Burkholderia stabilis and its activity against ginseng root rot disease.</title>
        <authorList>
            <person name="Tapan Kumar M."/>
            <person name="Bae H."/>
            <person name="Shanmugam G."/>
            <person name="Jeon J."/>
        </authorList>
    </citation>
    <scope>NUCLEOTIDE SEQUENCE [LARGE SCALE GENOMIC DNA]</scope>
    <source>
        <strain evidence="4 5">EB159</strain>
    </source>
</reference>
<dbReference type="EMBL" id="QWEX01000003">
    <property type="protein sequence ID" value="RXV65029.1"/>
    <property type="molecule type" value="Genomic_DNA"/>
</dbReference>
<dbReference type="Pfam" id="PF07171">
    <property type="entry name" value="MlrC_C"/>
    <property type="match status" value="1"/>
</dbReference>
<gene>
    <name evidence="4" type="ORF">D1006_33160</name>
</gene>
<evidence type="ECO:0000313" key="5">
    <source>
        <dbReference type="Proteomes" id="UP000289650"/>
    </source>
</evidence>
<dbReference type="GO" id="GO:0008237">
    <property type="term" value="F:metallopeptidase activity"/>
    <property type="evidence" value="ECO:0007669"/>
    <property type="project" value="UniProtKB-KW"/>
</dbReference>
<protein>
    <recommendedName>
        <fullName evidence="1">Microcystinase C</fullName>
        <shortName evidence="1">MlrC</shortName>
    </recommendedName>
</protein>
<organism evidence="4 5">
    <name type="scientific">Burkholderia stabilis</name>
    <dbReference type="NCBI Taxonomy" id="95485"/>
    <lineage>
        <taxon>Bacteria</taxon>
        <taxon>Pseudomonadati</taxon>
        <taxon>Pseudomonadota</taxon>
        <taxon>Betaproteobacteria</taxon>
        <taxon>Burkholderiales</taxon>
        <taxon>Burkholderiaceae</taxon>
        <taxon>Burkholderia</taxon>
        <taxon>Burkholderia cepacia complex</taxon>
    </lineage>
</organism>
<dbReference type="GO" id="GO:0006508">
    <property type="term" value="P:proteolysis"/>
    <property type="evidence" value="ECO:0007669"/>
    <property type="project" value="UniProtKB-KW"/>
</dbReference>
<accession>A0A4Q2A757</accession>
<comment type="similarity">
    <text evidence="1">Belongs to the peptidase M81 family.</text>
</comment>
<keyword evidence="1" id="KW-0378">Hydrolase</keyword>
<dbReference type="RefSeq" id="WP_129517478.1">
    <property type="nucleotide sequence ID" value="NZ_QWEX01000003.1"/>
</dbReference>
<comment type="caution">
    <text evidence="4">The sequence shown here is derived from an EMBL/GenBank/DDBJ whole genome shotgun (WGS) entry which is preliminary data.</text>
</comment>
<name>A0A4Q2A757_9BURK</name>
<evidence type="ECO:0000313" key="4">
    <source>
        <dbReference type="EMBL" id="RXV65029.1"/>
    </source>
</evidence>
<keyword evidence="1" id="KW-0645">Protease</keyword>
<feature type="domain" description="Microcystin LR degradation protein MlrC C-terminal" evidence="2">
    <location>
        <begin position="309"/>
        <end position="485"/>
    </location>
</feature>
<keyword evidence="1" id="KW-0482">Metalloprotease</keyword>